<evidence type="ECO:0000313" key="4">
    <source>
        <dbReference type="Proteomes" id="UP000799779"/>
    </source>
</evidence>
<feature type="region of interest" description="Disordered" evidence="2">
    <location>
        <begin position="362"/>
        <end position="436"/>
    </location>
</feature>
<feature type="compositionally biased region" description="Polar residues" evidence="2">
    <location>
        <begin position="1501"/>
        <end position="1535"/>
    </location>
</feature>
<feature type="compositionally biased region" description="Basic and acidic residues" evidence="2">
    <location>
        <begin position="1450"/>
        <end position="1459"/>
    </location>
</feature>
<keyword evidence="1" id="KW-0175">Coiled coil</keyword>
<organism evidence="3 4">
    <name type="scientific">Amniculicola lignicola CBS 123094</name>
    <dbReference type="NCBI Taxonomy" id="1392246"/>
    <lineage>
        <taxon>Eukaryota</taxon>
        <taxon>Fungi</taxon>
        <taxon>Dikarya</taxon>
        <taxon>Ascomycota</taxon>
        <taxon>Pezizomycotina</taxon>
        <taxon>Dothideomycetes</taxon>
        <taxon>Pleosporomycetidae</taxon>
        <taxon>Pleosporales</taxon>
        <taxon>Amniculicolaceae</taxon>
        <taxon>Amniculicola</taxon>
    </lineage>
</organism>
<gene>
    <name evidence="3" type="ORF">P154DRAFT_348081</name>
</gene>
<feature type="compositionally biased region" description="Polar residues" evidence="2">
    <location>
        <begin position="1168"/>
        <end position="1185"/>
    </location>
</feature>
<feature type="compositionally biased region" description="Polar residues" evidence="2">
    <location>
        <begin position="1191"/>
        <end position="1206"/>
    </location>
</feature>
<feature type="coiled-coil region" evidence="1">
    <location>
        <begin position="487"/>
        <end position="514"/>
    </location>
</feature>
<feature type="coiled-coil region" evidence="1">
    <location>
        <begin position="741"/>
        <end position="782"/>
    </location>
</feature>
<dbReference type="OrthoDB" id="3798058at2759"/>
<feature type="coiled-coil region" evidence="1">
    <location>
        <begin position="811"/>
        <end position="866"/>
    </location>
</feature>
<feature type="region of interest" description="Disordered" evidence="2">
    <location>
        <begin position="1325"/>
        <end position="1535"/>
    </location>
</feature>
<feature type="region of interest" description="Disordered" evidence="2">
    <location>
        <begin position="1218"/>
        <end position="1242"/>
    </location>
</feature>
<feature type="region of interest" description="Disordered" evidence="2">
    <location>
        <begin position="109"/>
        <end position="297"/>
    </location>
</feature>
<proteinExistence type="predicted"/>
<accession>A0A6A5W8E5</accession>
<feature type="coiled-coil region" evidence="1">
    <location>
        <begin position="562"/>
        <end position="624"/>
    </location>
</feature>
<feature type="region of interest" description="Disordered" evidence="2">
    <location>
        <begin position="1168"/>
        <end position="1206"/>
    </location>
</feature>
<dbReference type="EMBL" id="ML977640">
    <property type="protein sequence ID" value="KAF1995385.1"/>
    <property type="molecule type" value="Genomic_DNA"/>
</dbReference>
<feature type="coiled-coil region" evidence="1">
    <location>
        <begin position="907"/>
        <end position="999"/>
    </location>
</feature>
<feature type="compositionally biased region" description="Polar residues" evidence="2">
    <location>
        <begin position="1390"/>
        <end position="1400"/>
    </location>
</feature>
<feature type="compositionally biased region" description="Basic residues" evidence="2">
    <location>
        <begin position="1460"/>
        <end position="1480"/>
    </location>
</feature>
<feature type="compositionally biased region" description="Polar residues" evidence="2">
    <location>
        <begin position="409"/>
        <end position="419"/>
    </location>
</feature>
<protein>
    <submittedName>
        <fullName evidence="3">Uncharacterized protein</fullName>
    </submittedName>
</protein>
<keyword evidence="4" id="KW-1185">Reference proteome</keyword>
<feature type="compositionally biased region" description="Low complexity" evidence="2">
    <location>
        <begin position="395"/>
        <end position="408"/>
    </location>
</feature>
<dbReference type="Proteomes" id="UP000799779">
    <property type="component" value="Unassembled WGS sequence"/>
</dbReference>
<feature type="compositionally biased region" description="Polar residues" evidence="2">
    <location>
        <begin position="114"/>
        <end position="135"/>
    </location>
</feature>
<dbReference type="PANTHER" id="PTHR23159">
    <property type="entry name" value="CENTROSOMAL PROTEIN 2"/>
    <property type="match status" value="1"/>
</dbReference>
<feature type="compositionally biased region" description="Polar residues" evidence="2">
    <location>
        <begin position="1230"/>
        <end position="1242"/>
    </location>
</feature>
<reference evidence="3" key="1">
    <citation type="journal article" date="2020" name="Stud. Mycol.">
        <title>101 Dothideomycetes genomes: a test case for predicting lifestyles and emergence of pathogens.</title>
        <authorList>
            <person name="Haridas S."/>
            <person name="Albert R."/>
            <person name="Binder M."/>
            <person name="Bloem J."/>
            <person name="Labutti K."/>
            <person name="Salamov A."/>
            <person name="Andreopoulos B."/>
            <person name="Baker S."/>
            <person name="Barry K."/>
            <person name="Bills G."/>
            <person name="Bluhm B."/>
            <person name="Cannon C."/>
            <person name="Castanera R."/>
            <person name="Culley D."/>
            <person name="Daum C."/>
            <person name="Ezra D."/>
            <person name="Gonzalez J."/>
            <person name="Henrissat B."/>
            <person name="Kuo A."/>
            <person name="Liang C."/>
            <person name="Lipzen A."/>
            <person name="Lutzoni F."/>
            <person name="Magnuson J."/>
            <person name="Mondo S."/>
            <person name="Nolan M."/>
            <person name="Ohm R."/>
            <person name="Pangilinan J."/>
            <person name="Park H.-J."/>
            <person name="Ramirez L."/>
            <person name="Alfaro M."/>
            <person name="Sun H."/>
            <person name="Tritt A."/>
            <person name="Yoshinaga Y."/>
            <person name="Zwiers L.-H."/>
            <person name="Turgeon B."/>
            <person name="Goodwin S."/>
            <person name="Spatafora J."/>
            <person name="Crous P."/>
            <person name="Grigoriev I."/>
        </authorList>
    </citation>
    <scope>NUCLEOTIDE SEQUENCE</scope>
    <source>
        <strain evidence="3">CBS 123094</strain>
    </source>
</reference>
<feature type="region of interest" description="Disordered" evidence="2">
    <location>
        <begin position="1"/>
        <end position="38"/>
    </location>
</feature>
<feature type="compositionally biased region" description="Basic residues" evidence="2">
    <location>
        <begin position="253"/>
        <end position="262"/>
    </location>
</feature>
<name>A0A6A5W8E5_9PLEO</name>
<evidence type="ECO:0000256" key="1">
    <source>
        <dbReference type="SAM" id="Coils"/>
    </source>
</evidence>
<feature type="region of interest" description="Disordered" evidence="2">
    <location>
        <begin position="1049"/>
        <end position="1098"/>
    </location>
</feature>
<evidence type="ECO:0000313" key="3">
    <source>
        <dbReference type="EMBL" id="KAF1995385.1"/>
    </source>
</evidence>
<evidence type="ECO:0000256" key="2">
    <source>
        <dbReference type="SAM" id="MobiDB-lite"/>
    </source>
</evidence>
<dbReference type="PANTHER" id="PTHR23159:SF60">
    <property type="entry name" value="SPINDLE ASSEMBLY ABNORMAL PROTEIN 4"/>
    <property type="match status" value="1"/>
</dbReference>
<feature type="compositionally biased region" description="Polar residues" evidence="2">
    <location>
        <begin position="1055"/>
        <end position="1069"/>
    </location>
</feature>
<feature type="compositionally biased region" description="Polar residues" evidence="2">
    <location>
        <begin position="186"/>
        <end position="197"/>
    </location>
</feature>
<sequence length="1563" mass="175387">MADFPGPPYRKSANNLGPSNLRHEVHQTSTDDESGPCDSVIQVANSDIAVAETQYEDTQSDIYNHDNNGHDDEEFPLSPKTQKMLEKTAISKNQQDDDGAQMGMFLSRDAYGRPSSSDSTGFTFHSQPRGTQQPFTAEAAKPKQPTKPALLKSAFPVNIRDSNDSCMAQSQEPAAPQKFVPREDCSQQQHVAPSSNENHQEGGPVDESFSAGEAPTAMNEGTPAFPRASEPGPQSGQMHHPPLHPKVPTSKRSMGKKSKKSQKGLFTQQRGAPWPPRNPYEEPSTAKPVTAELDDQPILDVVHNSTVDAVPPSGQYQHRLNLARDATKQPFQPVPHGELAPHAPEERIASPVHAEGLDCQIVENPNQSPPLPEDEQEPHLSPMPSPNRRVGRDVSLGTSGRTTTQRSSHVQQNRVIKSQKQPRKVTGTRPRASPNVNIQSNALNTSLDSAFMTIRASVMATMARAEHEHGSYTKAQEAQIVALHDTNSILKDRVKALEITAAELRATISKKQEAGRNMQKFVKGIGDDYDRLKDAAKKHNNDCSGILREKIAEIDNEKESLIADFETTLETLEKRLRSMNATLKECDVRLRLSDTTKKVLTEELKSQKRLLEEEKKKRGEFEQQVLTCVQSLQRQMKYDSDGLLEKFTNMQALVEDAANDKTRDDCIKQCVDALKKLGGTTFLTADDVRKAERMLRFIHESVTSKLGNLSGTVTGIQLPTTDIQNHINGQFQTLRAEIVKYDEVNAEYHKTRQSKEHLEKELEQEKQESAKLGERLDAARQNEVGLQSRIQQLGMEMEALRDTPCDHERDMSKVDREISELRTRLRKTDEDLQLAKANLEEATRARQAHENESAKFKKTAEEQKARVTTILQREKKMDEELATVRESARKESLKKFQEKQATMGNDIHRLTRERAKMDDTLRTTTRELDATRDALQRARQDLHTFDCELKGLRKDNVEAEKKHKMARRLLKEKDTTSELATLAEELKQKNVTILAKEKELGTIKQEHETVQSQLAILRQTADHQKGQLSEQQSKIESIRKDTETRLAEERAKYQASVQESHKNMASVQKQNEDLRSRLEQTQADARSSAKDLQAGFDEEKKSLQMRTNELQIELQKGEMEAQGVRNEFEEEKAMMKEEFERERSDLQRRLAQSDAALKEAQAKVKNVNQNLGLDASSKSPDSGAQTRKVPTFSQTPTSRASVIVSTPSKGSVNIYVGRQKRKANRHEESTPTVTTSSQPRRLISSKSFGAQYEHPERVNTNGSVAQDLGQMERLSESGIHTTFQGQHDFVPETQEFESTMTYVEDVPETQPEFRASMPYAEIDREINTKKGKQPRALSSSDPLSEIDDERMFNLESEVTGQISQPTLQKANRQTPVRQKPAKFFVPSIQDRPTSHANTASRVAPPNYSPLKGVLQQADSFTRKSSPDLVHQRPSKVTYVDRPSSPSAGHEAGHGYEHSHGHSPRVLRTPKHGSTQKRKSPTSHLERSHPPKKRREAPAVLPSSSVTKPRRSQGSQSKMCSSNRTPSNRGPSISTSKVLIYDRIANTTSASEQPTRGSSYFNQF</sequence>
<feature type="compositionally biased region" description="Polar residues" evidence="2">
    <location>
        <begin position="1356"/>
        <end position="1376"/>
    </location>
</feature>